<keyword evidence="2" id="KW-1185">Reference proteome</keyword>
<accession>A0A3S5FBZ0</accession>
<evidence type="ECO:0000313" key="2">
    <source>
        <dbReference type="Proteomes" id="UP000784294"/>
    </source>
</evidence>
<dbReference type="Proteomes" id="UP000784294">
    <property type="component" value="Unassembled WGS sequence"/>
</dbReference>
<evidence type="ECO:0000313" key="1">
    <source>
        <dbReference type="EMBL" id="VEL09192.1"/>
    </source>
</evidence>
<reference evidence="1" key="1">
    <citation type="submission" date="2018-11" db="EMBL/GenBank/DDBJ databases">
        <authorList>
            <consortium name="Pathogen Informatics"/>
        </authorList>
    </citation>
    <scope>NUCLEOTIDE SEQUENCE</scope>
</reference>
<name>A0A3S5FBZ0_9PLAT</name>
<protein>
    <submittedName>
        <fullName evidence="1">Uncharacterized protein</fullName>
    </submittedName>
</protein>
<dbReference type="EMBL" id="CAAALY010005717">
    <property type="protein sequence ID" value="VEL09192.1"/>
    <property type="molecule type" value="Genomic_DNA"/>
</dbReference>
<sequence length="80" mass="9457">MKESEITLQFEETQVDDQPLPSLDDLIEENIVWSEDHFSEERMVHHLPRPTPREWRRPKEHRLVGLPENIRRAGTVASDS</sequence>
<organism evidence="1 2">
    <name type="scientific">Protopolystoma xenopodis</name>
    <dbReference type="NCBI Taxonomy" id="117903"/>
    <lineage>
        <taxon>Eukaryota</taxon>
        <taxon>Metazoa</taxon>
        <taxon>Spiralia</taxon>
        <taxon>Lophotrochozoa</taxon>
        <taxon>Platyhelminthes</taxon>
        <taxon>Monogenea</taxon>
        <taxon>Polyopisthocotylea</taxon>
        <taxon>Polystomatidea</taxon>
        <taxon>Polystomatidae</taxon>
        <taxon>Protopolystoma</taxon>
    </lineage>
</organism>
<proteinExistence type="predicted"/>
<dbReference type="AlphaFoldDB" id="A0A3S5FBZ0"/>
<gene>
    <name evidence="1" type="ORF">PXEA_LOCUS2632</name>
</gene>
<comment type="caution">
    <text evidence="1">The sequence shown here is derived from an EMBL/GenBank/DDBJ whole genome shotgun (WGS) entry which is preliminary data.</text>
</comment>